<name>A0A4Z1JNK1_9HELO</name>
<dbReference type="EMBL" id="PQXM01000231">
    <property type="protein sequence ID" value="TGO75148.1"/>
    <property type="molecule type" value="Genomic_DNA"/>
</dbReference>
<dbReference type="AlphaFoldDB" id="A0A4Z1JNK1"/>
<gene>
    <name evidence="1" type="ORF">BELL_0232g00200</name>
</gene>
<protein>
    <submittedName>
        <fullName evidence="1">Uncharacterized protein</fullName>
    </submittedName>
</protein>
<evidence type="ECO:0000313" key="2">
    <source>
        <dbReference type="Proteomes" id="UP000297229"/>
    </source>
</evidence>
<evidence type="ECO:0000313" key="1">
    <source>
        <dbReference type="EMBL" id="TGO75148.1"/>
    </source>
</evidence>
<accession>A0A4Z1JNK1</accession>
<proteinExistence type="predicted"/>
<organism evidence="1 2">
    <name type="scientific">Botrytis elliptica</name>
    <dbReference type="NCBI Taxonomy" id="278938"/>
    <lineage>
        <taxon>Eukaryota</taxon>
        <taxon>Fungi</taxon>
        <taxon>Dikarya</taxon>
        <taxon>Ascomycota</taxon>
        <taxon>Pezizomycotina</taxon>
        <taxon>Leotiomycetes</taxon>
        <taxon>Helotiales</taxon>
        <taxon>Sclerotiniaceae</taxon>
        <taxon>Botrytis</taxon>
    </lineage>
</organism>
<sequence length="50" mass="5883">MKFIYTNGDAASSWCFFEERRLDSASGRERRIYDSDALGQKMEKCVDRLE</sequence>
<reference evidence="1 2" key="1">
    <citation type="submission" date="2017-12" db="EMBL/GenBank/DDBJ databases">
        <title>Comparative genomics of Botrytis spp.</title>
        <authorList>
            <person name="Valero-Jimenez C.A."/>
            <person name="Tapia P."/>
            <person name="Veloso J."/>
            <person name="Silva-Moreno E."/>
            <person name="Staats M."/>
            <person name="Valdes J.H."/>
            <person name="Van Kan J.A.L."/>
        </authorList>
    </citation>
    <scope>NUCLEOTIDE SEQUENCE [LARGE SCALE GENOMIC DNA]</scope>
    <source>
        <strain evidence="1 2">Be9601</strain>
    </source>
</reference>
<keyword evidence="2" id="KW-1185">Reference proteome</keyword>
<dbReference type="Proteomes" id="UP000297229">
    <property type="component" value="Unassembled WGS sequence"/>
</dbReference>
<comment type="caution">
    <text evidence="1">The sequence shown here is derived from an EMBL/GenBank/DDBJ whole genome shotgun (WGS) entry which is preliminary data.</text>
</comment>